<dbReference type="AlphaFoldDB" id="A0A315VRS9"/>
<evidence type="ECO:0000259" key="5">
    <source>
        <dbReference type="PROSITE" id="PS50835"/>
    </source>
</evidence>
<dbReference type="Gene3D" id="2.60.40.10">
    <property type="entry name" value="Immunoglobulins"/>
    <property type="match status" value="2"/>
</dbReference>
<reference evidence="6 7" key="1">
    <citation type="journal article" date="2018" name="G3 (Bethesda)">
        <title>A High-Quality Reference Genome for the Invasive Mosquitofish Gambusia affinis Using a Chicago Library.</title>
        <authorList>
            <person name="Hoffberg S.L."/>
            <person name="Troendle N.J."/>
            <person name="Glenn T.C."/>
            <person name="Mahmud O."/>
            <person name="Louha S."/>
            <person name="Chalopin D."/>
            <person name="Bennetzen J.L."/>
            <person name="Mauricio R."/>
        </authorList>
    </citation>
    <scope>NUCLEOTIDE SEQUENCE [LARGE SCALE GENOMIC DNA]</scope>
    <source>
        <strain evidence="6">NE01/NJP1002.9</strain>
        <tissue evidence="6">Muscle</tissue>
    </source>
</reference>
<comment type="caution">
    <text evidence="6">The sequence shown here is derived from an EMBL/GenBank/DDBJ whole genome shotgun (WGS) entry which is preliminary data.</text>
</comment>
<dbReference type="SMART" id="SM00408">
    <property type="entry name" value="IGc2"/>
    <property type="match status" value="1"/>
</dbReference>
<keyword evidence="3" id="KW-1015">Disulfide bond</keyword>
<proteinExistence type="predicted"/>
<keyword evidence="4" id="KW-0812">Transmembrane</keyword>
<dbReference type="PANTHER" id="PTHR46484">
    <property type="entry name" value="SI:CH211-171H4.5-RELATED"/>
    <property type="match status" value="1"/>
</dbReference>
<evidence type="ECO:0000256" key="3">
    <source>
        <dbReference type="ARBA" id="ARBA00023157"/>
    </source>
</evidence>
<keyword evidence="7" id="KW-1185">Reference proteome</keyword>
<evidence type="ECO:0000256" key="1">
    <source>
        <dbReference type="ARBA" id="ARBA00004167"/>
    </source>
</evidence>
<protein>
    <recommendedName>
        <fullName evidence="5">Ig-like domain-containing protein</fullName>
    </recommendedName>
</protein>
<gene>
    <name evidence="6" type="ORF">CCH79_00015991</name>
</gene>
<evidence type="ECO:0000256" key="4">
    <source>
        <dbReference type="SAM" id="Phobius"/>
    </source>
</evidence>
<dbReference type="Pfam" id="PF08205">
    <property type="entry name" value="C2-set_2"/>
    <property type="match status" value="1"/>
</dbReference>
<name>A0A315VRS9_GAMAF</name>
<dbReference type="SMART" id="SM00409">
    <property type="entry name" value="IG"/>
    <property type="match status" value="2"/>
</dbReference>
<dbReference type="InterPro" id="IPR013162">
    <property type="entry name" value="CD80_C2-set"/>
</dbReference>
<dbReference type="Pfam" id="PF13895">
    <property type="entry name" value="Ig_2"/>
    <property type="match status" value="1"/>
</dbReference>
<feature type="domain" description="Ig-like" evidence="5">
    <location>
        <begin position="162"/>
        <end position="239"/>
    </location>
</feature>
<dbReference type="SUPFAM" id="SSF48726">
    <property type="entry name" value="Immunoglobulin"/>
    <property type="match status" value="2"/>
</dbReference>
<evidence type="ECO:0000313" key="7">
    <source>
        <dbReference type="Proteomes" id="UP000250572"/>
    </source>
</evidence>
<dbReference type="InterPro" id="IPR003598">
    <property type="entry name" value="Ig_sub2"/>
</dbReference>
<comment type="subcellular location">
    <subcellularLocation>
        <location evidence="1">Membrane</location>
        <topology evidence="1">Single-pass membrane protein</topology>
    </subcellularLocation>
</comment>
<dbReference type="InterPro" id="IPR007110">
    <property type="entry name" value="Ig-like_dom"/>
</dbReference>
<dbReference type="InterPro" id="IPR013783">
    <property type="entry name" value="Ig-like_fold"/>
</dbReference>
<keyword evidence="2 4" id="KW-0472">Membrane</keyword>
<dbReference type="PROSITE" id="PS50835">
    <property type="entry name" value="IG_LIKE"/>
    <property type="match status" value="2"/>
</dbReference>
<evidence type="ECO:0000313" key="6">
    <source>
        <dbReference type="EMBL" id="PWA25048.1"/>
    </source>
</evidence>
<sequence length="503" mass="53855">MNLCLSFLNQEKLGGGLALLEQLNSTLLPTDTKADGLMDAEVFLGASEENETIYLLYTDAPLTPRISISTYTLKERQSVTVTCSASTRCPHSPPELTWNLQQDSLRQTEKNADGTFTTKIQTTITLTDTHDGYNIRCSARYPMAGKSKTEVAEMTLNVPYAPKNTLASINPSAGTLVELSCSSRAKPPPKITWFKKGPKGITKVATGNSLKVEFTEGDEYYCVAANKLGKQKSSPINLTVKGPSGPEVWILALIGAVGIILLVIIVLIYDNFLSLARLTCLSVDSVLQRLQLRLHLSGQICSDLLSEVRPQLLGLLLPERLGHIEQGAHIHLTAQTFSVDGAIFWQPTDVALLGRFLFPLSAAALEDPLQHAGVFSEPGPEEGAGGGILSEPVNVEDLGQLGGGLPGLHAQPMGEVVAEVVAKERTHGEWVVHDHLTWRKNKITLPSASKDDGIDGNPLLALPLGSVSVTPAAGGSSPSHHTPPSLVSPTLVNTVFLEMVAMA</sequence>
<dbReference type="PANTHER" id="PTHR46484:SF8">
    <property type="entry name" value="B-CELL RECEPTOR CD22-LIKE-RELATED"/>
    <property type="match status" value="1"/>
</dbReference>
<dbReference type="EMBL" id="NHOQ01001369">
    <property type="protein sequence ID" value="PWA25048.1"/>
    <property type="molecule type" value="Genomic_DNA"/>
</dbReference>
<evidence type="ECO:0000256" key="2">
    <source>
        <dbReference type="ARBA" id="ARBA00023136"/>
    </source>
</evidence>
<dbReference type="InterPro" id="IPR036179">
    <property type="entry name" value="Ig-like_dom_sf"/>
</dbReference>
<dbReference type="GO" id="GO:0016020">
    <property type="term" value="C:membrane"/>
    <property type="evidence" value="ECO:0007669"/>
    <property type="project" value="UniProtKB-SubCell"/>
</dbReference>
<dbReference type="Proteomes" id="UP000250572">
    <property type="component" value="Unassembled WGS sequence"/>
</dbReference>
<organism evidence="6 7">
    <name type="scientific">Gambusia affinis</name>
    <name type="common">Western mosquitofish</name>
    <name type="synonym">Heterandria affinis</name>
    <dbReference type="NCBI Taxonomy" id="33528"/>
    <lineage>
        <taxon>Eukaryota</taxon>
        <taxon>Metazoa</taxon>
        <taxon>Chordata</taxon>
        <taxon>Craniata</taxon>
        <taxon>Vertebrata</taxon>
        <taxon>Euteleostomi</taxon>
        <taxon>Actinopterygii</taxon>
        <taxon>Neopterygii</taxon>
        <taxon>Teleostei</taxon>
        <taxon>Neoteleostei</taxon>
        <taxon>Acanthomorphata</taxon>
        <taxon>Ovalentaria</taxon>
        <taxon>Atherinomorphae</taxon>
        <taxon>Cyprinodontiformes</taxon>
        <taxon>Poeciliidae</taxon>
        <taxon>Poeciliinae</taxon>
        <taxon>Gambusia</taxon>
    </lineage>
</organism>
<accession>A0A315VRS9</accession>
<dbReference type="InterPro" id="IPR003599">
    <property type="entry name" value="Ig_sub"/>
</dbReference>
<feature type="domain" description="Ig-like" evidence="5">
    <location>
        <begin position="64"/>
        <end position="155"/>
    </location>
</feature>
<keyword evidence="4" id="KW-1133">Transmembrane helix</keyword>
<feature type="transmembrane region" description="Helical" evidence="4">
    <location>
        <begin position="248"/>
        <end position="269"/>
    </location>
</feature>